<dbReference type="RefSeq" id="XP_033650626.1">
    <property type="nucleotide sequence ID" value="XM_033793578.1"/>
</dbReference>
<name>A0A6A6JA04_WESOR</name>
<accession>A0A6A6JA04</accession>
<evidence type="ECO:0000313" key="1">
    <source>
        <dbReference type="EMBL" id="KAF2273087.1"/>
    </source>
</evidence>
<proteinExistence type="predicted"/>
<organism evidence="1 2">
    <name type="scientific">Westerdykella ornata</name>
    <dbReference type="NCBI Taxonomy" id="318751"/>
    <lineage>
        <taxon>Eukaryota</taxon>
        <taxon>Fungi</taxon>
        <taxon>Dikarya</taxon>
        <taxon>Ascomycota</taxon>
        <taxon>Pezizomycotina</taxon>
        <taxon>Dothideomycetes</taxon>
        <taxon>Pleosporomycetidae</taxon>
        <taxon>Pleosporales</taxon>
        <taxon>Sporormiaceae</taxon>
        <taxon>Westerdykella</taxon>
    </lineage>
</organism>
<dbReference type="EMBL" id="ML986513">
    <property type="protein sequence ID" value="KAF2273087.1"/>
    <property type="molecule type" value="Genomic_DNA"/>
</dbReference>
<evidence type="ECO:0000313" key="2">
    <source>
        <dbReference type="Proteomes" id="UP000800097"/>
    </source>
</evidence>
<dbReference type="AlphaFoldDB" id="A0A6A6JA04"/>
<dbReference type="GeneID" id="54546753"/>
<gene>
    <name evidence="1" type="ORF">EI97DRAFT_189000</name>
</gene>
<protein>
    <submittedName>
        <fullName evidence="1">Uncharacterized protein</fullName>
    </submittedName>
</protein>
<keyword evidence="2" id="KW-1185">Reference proteome</keyword>
<sequence length="231" mass="26065">MYNTLWSQRYLRHALWVLHSVGVFNSSSSFSSLIRRRRYSADTAIRRCLPGNKASHLHPVGVQVYGITAFLARRPGAEALAHARIIAALEFDGRGRPAAYIREGRVHAISRFPPYLSFFLISGCGWVRALVYGFRSFHFYGSFWVSCYRWVAIKTVPDGFSILGPCIGQGKCAGGRSGLLFSRNEPFFVTWNLYDGARHQPRPLSLRLDFPRVDSAIVGYAMHVGSMEDDR</sequence>
<reference evidence="1" key="1">
    <citation type="journal article" date="2020" name="Stud. Mycol.">
        <title>101 Dothideomycetes genomes: a test case for predicting lifestyles and emergence of pathogens.</title>
        <authorList>
            <person name="Haridas S."/>
            <person name="Albert R."/>
            <person name="Binder M."/>
            <person name="Bloem J."/>
            <person name="Labutti K."/>
            <person name="Salamov A."/>
            <person name="Andreopoulos B."/>
            <person name="Baker S."/>
            <person name="Barry K."/>
            <person name="Bills G."/>
            <person name="Bluhm B."/>
            <person name="Cannon C."/>
            <person name="Castanera R."/>
            <person name="Culley D."/>
            <person name="Daum C."/>
            <person name="Ezra D."/>
            <person name="Gonzalez J."/>
            <person name="Henrissat B."/>
            <person name="Kuo A."/>
            <person name="Liang C."/>
            <person name="Lipzen A."/>
            <person name="Lutzoni F."/>
            <person name="Magnuson J."/>
            <person name="Mondo S."/>
            <person name="Nolan M."/>
            <person name="Ohm R."/>
            <person name="Pangilinan J."/>
            <person name="Park H.-J."/>
            <person name="Ramirez L."/>
            <person name="Alfaro M."/>
            <person name="Sun H."/>
            <person name="Tritt A."/>
            <person name="Yoshinaga Y."/>
            <person name="Zwiers L.-H."/>
            <person name="Turgeon B."/>
            <person name="Goodwin S."/>
            <person name="Spatafora J."/>
            <person name="Crous P."/>
            <person name="Grigoriev I."/>
        </authorList>
    </citation>
    <scope>NUCLEOTIDE SEQUENCE</scope>
    <source>
        <strain evidence="1">CBS 379.55</strain>
    </source>
</reference>
<dbReference type="Proteomes" id="UP000800097">
    <property type="component" value="Unassembled WGS sequence"/>
</dbReference>